<dbReference type="SMART" id="SM00571">
    <property type="entry name" value="DDT"/>
    <property type="match status" value="1"/>
</dbReference>
<dbReference type="OrthoDB" id="332390at2759"/>
<evidence type="ECO:0008006" key="10">
    <source>
        <dbReference type="Google" id="ProtNLM"/>
    </source>
</evidence>
<feature type="compositionally biased region" description="Acidic residues" evidence="5">
    <location>
        <begin position="659"/>
        <end position="677"/>
    </location>
</feature>
<evidence type="ECO:0000313" key="8">
    <source>
        <dbReference type="EMBL" id="ORY74909.1"/>
    </source>
</evidence>
<feature type="compositionally biased region" description="Acidic residues" evidence="5">
    <location>
        <begin position="549"/>
        <end position="560"/>
    </location>
</feature>
<feature type="compositionally biased region" description="Basic and acidic residues" evidence="5">
    <location>
        <begin position="597"/>
        <end position="644"/>
    </location>
</feature>
<sequence>MPLLRRKAVPLEPIPIQDSENRIKDVWQVRFTGEIFTDYNKYIEKVMLYKKPVWTCELTGKMNLTYEEALESERNCREKTKNSYPEVWIPLTLEMAQYKQGKLNDVVDKIYDYLKDNYIIGEIVYFKVPNTQQQKQGKIISISDKSKDEKIYRVHMVTKYGKDLREGDLGDKPIEYDVDFDSLRRDRCIFSKLLMRNFLRERTKRDTWLGAPIVVRHSVAKKYNISEEPPEDLKDLIEEKSKKRKRSRNAEEEDDDSSDDDESGSEVEEVSEEESEEEGDEEEEEEEEEKEDKKKSSKSKNNKSKNNKKGEKEKSKSKSKSKSKNKSKKIKKEEEKEKEEKDNKKKKVKEEEKEKEKEKEKEEEKKIEEINIKYPIEDLDLPKYIKEDLNMAKPNPMNDFGSISQNQVSSALMVWDFLNIYGKPLNLFPFTFDFFEKALSYTDEKPINFLIKEIYCSLLILILNNYKTLNNHNYDNFIRNQTNSTIYSIDSKYSEITMSYIKKLIIQEKREKVTILNSTEEKTEVTEGAVEKKPEEIVNKDNLVKEETIIEEGNPEEDKMDIDIKDNNESENVNEKNKNEDKNKNENSNENNNENINEDKDKNKNENNNEDKNENINEDKDKNKNENNNEVKSENIDEDKDKNSKVNGDVDNDVTMIDSENEGDADDEDEDDNDSDNNIEIIPEVEYQTQTNDPFIWEIFPNHYQAILSIIEKYPVEFGPWYKWSPGKITKKKSGRNYNLNIETIFELDTRLNGWEVVLLSCLIEYGCPSKIPEFETIISKLCCIDSINSNQNNNIPLNDIIKSGFLCLTPDEKIIILRFLIDELAINCVAIRDFIDHSFEVLTELRKQKIELSRERKELLRLKHEFNQGPKPEGSGDANATNPNATNTTTATKGADGVNDNNQGQVNSDKQGDDISIVNVIKNNEDNNSNSSITVTGIGTVASSVTKKVSYESDSYSQNSDANDYDSPAPFNPSRATLRQKMMMQRKMEREEQERKRREEYNHYREEALDHIRQNRKRNAEKRKLEDRERNLERKQQAIDVRWKGWSAMIRLKMLGRDRYYNRYWWYDSSWLGSNNSSSDRSSTKGFGANSSHVIPTWGTGKLFVENVHFEKKKNVTELEDDKFINPDAEWSYYSTPAELDVLLEWLNPKGIRESQLLKNIMKVLNDMASMMVKREQDLSNLLIKNENLENKRTTRSGNNNYQNQIASCYLGYFNRWMEI</sequence>
<feature type="domain" description="WAC" evidence="7">
    <location>
        <begin position="24"/>
        <end position="135"/>
    </location>
</feature>
<evidence type="ECO:0000256" key="3">
    <source>
        <dbReference type="ARBA" id="ARBA00023242"/>
    </source>
</evidence>
<evidence type="ECO:0000256" key="5">
    <source>
        <dbReference type="SAM" id="MobiDB-lite"/>
    </source>
</evidence>
<dbReference type="PANTHER" id="PTHR32075:SF6">
    <property type="entry name" value="ISWI CHROMATIN-REMODELING COMPLEX SUBUNIT YPL216W-RELATED"/>
    <property type="match status" value="1"/>
</dbReference>
<feature type="compositionally biased region" description="Low complexity" evidence="5">
    <location>
        <begin position="879"/>
        <end position="893"/>
    </location>
</feature>
<dbReference type="EMBL" id="MCOG01000027">
    <property type="protein sequence ID" value="ORY74909.1"/>
    <property type="molecule type" value="Genomic_DNA"/>
</dbReference>
<dbReference type="Pfam" id="PF15612">
    <property type="entry name" value="WHIM1"/>
    <property type="match status" value="1"/>
</dbReference>
<dbReference type="InterPro" id="IPR018501">
    <property type="entry name" value="DDT_dom"/>
</dbReference>
<dbReference type="GO" id="GO:0000785">
    <property type="term" value="C:chromatin"/>
    <property type="evidence" value="ECO:0007669"/>
    <property type="project" value="UniProtKB-ARBA"/>
</dbReference>
<comment type="caution">
    <text evidence="8">The sequence shown here is derived from an EMBL/GenBank/DDBJ whole genome shotgun (WGS) entry which is preliminary data.</text>
</comment>
<reference evidence="8 9" key="1">
    <citation type="submission" date="2016-08" db="EMBL/GenBank/DDBJ databases">
        <title>A Parts List for Fungal Cellulosomes Revealed by Comparative Genomics.</title>
        <authorList>
            <consortium name="DOE Joint Genome Institute"/>
            <person name="Haitjema C.H."/>
            <person name="Gilmore S.P."/>
            <person name="Henske J.K."/>
            <person name="Solomon K.V."/>
            <person name="De Groot R."/>
            <person name="Kuo A."/>
            <person name="Mondo S.J."/>
            <person name="Salamov A.A."/>
            <person name="Labutti K."/>
            <person name="Zhao Z."/>
            <person name="Chiniquy J."/>
            <person name="Barry K."/>
            <person name="Brewer H.M."/>
            <person name="Purvine S.O."/>
            <person name="Wright A.T."/>
            <person name="Boxma B."/>
            <person name="Van Alen T."/>
            <person name="Hackstein J.H."/>
            <person name="Baker S.E."/>
            <person name="Grigoriev I.V."/>
            <person name="O'Malley M.A."/>
        </authorList>
    </citation>
    <scope>NUCLEOTIDE SEQUENCE [LARGE SCALE GENOMIC DNA]</scope>
    <source>
        <strain evidence="8 9">G1</strain>
    </source>
</reference>
<feature type="domain" description="DDT" evidence="6">
    <location>
        <begin position="405"/>
        <end position="468"/>
    </location>
</feature>
<feature type="compositionally biased region" description="Acidic residues" evidence="5">
    <location>
        <begin position="251"/>
        <end position="290"/>
    </location>
</feature>
<dbReference type="InterPro" id="IPR013136">
    <property type="entry name" value="WSTF_Acf1_Cbp146"/>
</dbReference>
<dbReference type="Pfam" id="PF10537">
    <property type="entry name" value="WAC_Acf1_DNA_bd"/>
    <property type="match status" value="1"/>
</dbReference>
<evidence type="ECO:0000259" key="7">
    <source>
        <dbReference type="PROSITE" id="PS51136"/>
    </source>
</evidence>
<keyword evidence="9" id="KW-1185">Reference proteome</keyword>
<feature type="compositionally biased region" description="Basic residues" evidence="5">
    <location>
        <begin position="317"/>
        <end position="330"/>
    </location>
</feature>
<feature type="compositionally biased region" description="Basic and acidic residues" evidence="5">
    <location>
        <begin position="231"/>
        <end position="241"/>
    </location>
</feature>
<feature type="compositionally biased region" description="Basic residues" evidence="5">
    <location>
        <begin position="295"/>
        <end position="307"/>
    </location>
</feature>
<keyword evidence="3 4" id="KW-0539">Nucleus</keyword>
<dbReference type="Pfam" id="PF15613">
    <property type="entry name" value="WSD"/>
    <property type="match status" value="1"/>
</dbReference>
<evidence type="ECO:0000259" key="6">
    <source>
        <dbReference type="PROSITE" id="PS50827"/>
    </source>
</evidence>
<feature type="region of interest" description="Disordered" evidence="5">
    <location>
        <begin position="1012"/>
        <end position="1032"/>
    </location>
</feature>
<dbReference type="PANTHER" id="PTHR32075">
    <property type="entry name" value="ISWI CHROMATIN-REMODELING COMPLEX SUBUNIT YPL216W-RELATED"/>
    <property type="match status" value="1"/>
</dbReference>
<proteinExistence type="predicted"/>
<evidence type="ECO:0000256" key="4">
    <source>
        <dbReference type="PROSITE-ProRule" id="PRU00475"/>
    </source>
</evidence>
<dbReference type="InterPro" id="IPR028941">
    <property type="entry name" value="WHIM2_dom"/>
</dbReference>
<feature type="compositionally biased region" description="Basic and acidic residues" evidence="5">
    <location>
        <begin position="331"/>
        <end position="364"/>
    </location>
</feature>
<dbReference type="Proteomes" id="UP000193920">
    <property type="component" value="Unassembled WGS sequence"/>
</dbReference>
<dbReference type="PROSITE" id="PS51136">
    <property type="entry name" value="WAC"/>
    <property type="match status" value="1"/>
</dbReference>
<dbReference type="GO" id="GO:0000781">
    <property type="term" value="C:chromosome, telomeric region"/>
    <property type="evidence" value="ECO:0007669"/>
    <property type="project" value="GOC"/>
</dbReference>
<evidence type="ECO:0000313" key="9">
    <source>
        <dbReference type="Proteomes" id="UP000193920"/>
    </source>
</evidence>
<dbReference type="InterPro" id="IPR028942">
    <property type="entry name" value="WHIM1_dom"/>
</dbReference>
<dbReference type="PROSITE" id="PS50827">
    <property type="entry name" value="DDT"/>
    <property type="match status" value="1"/>
</dbReference>
<feature type="region of interest" description="Disordered" evidence="5">
    <location>
        <begin position="956"/>
        <end position="975"/>
    </location>
</feature>
<feature type="region of interest" description="Disordered" evidence="5">
    <location>
        <begin position="544"/>
        <end position="677"/>
    </location>
</feature>
<comment type="subcellular location">
    <subcellularLocation>
        <location evidence="1 4">Nucleus</location>
    </subcellularLocation>
</comment>
<feature type="compositionally biased region" description="Basic and acidic residues" evidence="5">
    <location>
        <begin position="1023"/>
        <end position="1032"/>
    </location>
</feature>
<dbReference type="STRING" id="1754190.A0A1Y2ETM3"/>
<evidence type="ECO:0000256" key="1">
    <source>
        <dbReference type="ARBA" id="ARBA00004123"/>
    </source>
</evidence>
<dbReference type="GO" id="GO:0031509">
    <property type="term" value="P:subtelomeric heterochromatin formation"/>
    <property type="evidence" value="ECO:0007669"/>
    <property type="project" value="TreeGrafter"/>
</dbReference>
<organism evidence="8 9">
    <name type="scientific">Neocallimastix californiae</name>
    <dbReference type="NCBI Taxonomy" id="1754190"/>
    <lineage>
        <taxon>Eukaryota</taxon>
        <taxon>Fungi</taxon>
        <taxon>Fungi incertae sedis</taxon>
        <taxon>Chytridiomycota</taxon>
        <taxon>Chytridiomycota incertae sedis</taxon>
        <taxon>Neocallimastigomycetes</taxon>
        <taxon>Neocallimastigales</taxon>
        <taxon>Neocallimastigaceae</taxon>
        <taxon>Neocallimastix</taxon>
    </lineage>
</organism>
<evidence type="ECO:0000256" key="2">
    <source>
        <dbReference type="ARBA" id="ARBA00023054"/>
    </source>
</evidence>
<feature type="region of interest" description="Disordered" evidence="5">
    <location>
        <begin position="867"/>
        <end position="913"/>
    </location>
</feature>
<gene>
    <name evidence="8" type="ORF">LY90DRAFT_666042</name>
</gene>
<dbReference type="AlphaFoldDB" id="A0A1Y2ETM3"/>
<keyword evidence="2" id="KW-0175">Coiled coil</keyword>
<dbReference type="Pfam" id="PF02791">
    <property type="entry name" value="DDT"/>
    <property type="match status" value="1"/>
</dbReference>
<feature type="compositionally biased region" description="Basic and acidic residues" evidence="5">
    <location>
        <begin position="561"/>
        <end position="587"/>
    </location>
</feature>
<feature type="compositionally biased region" description="Polar residues" evidence="5">
    <location>
        <begin position="900"/>
        <end position="910"/>
    </location>
</feature>
<dbReference type="GO" id="GO:0005634">
    <property type="term" value="C:nucleus"/>
    <property type="evidence" value="ECO:0007669"/>
    <property type="project" value="UniProtKB-SubCell"/>
</dbReference>
<protein>
    <recommendedName>
        <fullName evidence="10">DDT domain-containing protein</fullName>
    </recommendedName>
</protein>
<feature type="region of interest" description="Disordered" evidence="5">
    <location>
        <begin position="230"/>
        <end position="364"/>
    </location>
</feature>
<accession>A0A1Y2ETM3</accession>
<name>A0A1Y2ETM3_9FUNG</name>